<evidence type="ECO:0000256" key="2">
    <source>
        <dbReference type="ARBA" id="ARBA00008263"/>
    </source>
</evidence>
<dbReference type="Gene3D" id="3.90.199.10">
    <property type="entry name" value="Topoisomerase II, domain 5"/>
    <property type="match status" value="1"/>
</dbReference>
<feature type="non-terminal residue" evidence="8">
    <location>
        <position position="56"/>
    </location>
</feature>
<accession>A0A6D1AD99</accession>
<evidence type="ECO:0000256" key="4">
    <source>
        <dbReference type="ARBA" id="ARBA00023125"/>
    </source>
</evidence>
<reference evidence="8" key="1">
    <citation type="submission" date="2020-02" db="EMBL/GenBank/DDBJ databases">
        <title>Investigating the Use of Bacteriophages as New Decolonization Strategy for Intestinal Carriage of CTX-M-15-producing ST131 Escherichia coli: an In Vitro Continuous Culture System Model.</title>
        <authorList>
            <person name="Bernasconi O.J."/>
            <person name="Campos-Madueno E.I."/>
            <person name="Dona V."/>
            <person name="Perreten V."/>
            <person name="Carattoli A."/>
            <person name="Endimiani A."/>
        </authorList>
    </citation>
    <scope>NUCLEOTIDE SEQUENCE</scope>
    <source>
        <strain evidence="8">4901.28</strain>
    </source>
</reference>
<comment type="catalytic activity">
    <reaction evidence="1">
        <text>ATP-dependent breakage, passage and rejoining of double-stranded DNA.</text>
        <dbReference type="EC" id="5.6.2.2"/>
    </reaction>
</comment>
<comment type="caution">
    <text evidence="6">Lacks conserved residue(s) required for the propagation of feature annotation.</text>
</comment>
<dbReference type="PANTHER" id="PTHR43493:SF5">
    <property type="entry name" value="DNA GYRASE SUBUNIT A, CHLOROPLASTIC_MITOCHONDRIAL"/>
    <property type="match status" value="1"/>
</dbReference>
<evidence type="ECO:0000256" key="5">
    <source>
        <dbReference type="ARBA" id="ARBA00023235"/>
    </source>
</evidence>
<dbReference type="InterPro" id="IPR013758">
    <property type="entry name" value="Topo_IIA_A/C_ab"/>
</dbReference>
<dbReference type="Pfam" id="PF00521">
    <property type="entry name" value="DNA_topoisoIV"/>
    <property type="match status" value="1"/>
</dbReference>
<dbReference type="GO" id="GO:0003918">
    <property type="term" value="F:DNA topoisomerase type II (double strand cut, ATP-hydrolyzing) activity"/>
    <property type="evidence" value="ECO:0007669"/>
    <property type="project" value="UniProtKB-EC"/>
</dbReference>
<comment type="caution">
    <text evidence="8">The sequence shown here is derived from an EMBL/GenBank/DDBJ whole genome shotgun (WGS) entry which is preliminary data.</text>
</comment>
<name>A0A6D1AD99_ECOLX</name>
<dbReference type="GO" id="GO:0005524">
    <property type="term" value="F:ATP binding"/>
    <property type="evidence" value="ECO:0007669"/>
    <property type="project" value="InterPro"/>
</dbReference>
<evidence type="ECO:0000313" key="8">
    <source>
        <dbReference type="EMBL" id="NEU03177.1"/>
    </source>
</evidence>
<dbReference type="PROSITE" id="PS52040">
    <property type="entry name" value="TOPO_IIA"/>
    <property type="match status" value="1"/>
</dbReference>
<keyword evidence="3" id="KW-0799">Topoisomerase</keyword>
<dbReference type="PANTHER" id="PTHR43493">
    <property type="entry name" value="DNA GYRASE/TOPOISOMERASE SUBUNIT A"/>
    <property type="match status" value="1"/>
</dbReference>
<dbReference type="GO" id="GO:0009330">
    <property type="term" value="C:DNA topoisomerase type II (double strand cut, ATP-hydrolyzing) complex"/>
    <property type="evidence" value="ECO:0007669"/>
    <property type="project" value="TreeGrafter"/>
</dbReference>
<gene>
    <name evidence="8" type="ORF">G3563_30110</name>
</gene>
<keyword evidence="4 6" id="KW-0238">DNA-binding</keyword>
<feature type="domain" description="Topo IIA-type catalytic" evidence="7">
    <location>
        <begin position="35"/>
        <end position="56"/>
    </location>
</feature>
<evidence type="ECO:0000256" key="3">
    <source>
        <dbReference type="ARBA" id="ARBA00023029"/>
    </source>
</evidence>
<dbReference type="InterPro" id="IPR013760">
    <property type="entry name" value="Topo_IIA-like_dom_sf"/>
</dbReference>
<sequence length="56" mass="6506">MSEQNTPQVREINISQEMRTSFLDYAMSVIVSRALPDVRDGLKPVHRRILYAMNDL</sequence>
<protein>
    <recommendedName>
        <fullName evidence="7">Topo IIA-type catalytic domain-containing protein</fullName>
    </recommendedName>
</protein>
<proteinExistence type="inferred from homology"/>
<comment type="similarity">
    <text evidence="2">Belongs to the type II topoisomerase GyrA/ParC subunit family.</text>
</comment>
<dbReference type="GO" id="GO:0005737">
    <property type="term" value="C:cytoplasm"/>
    <property type="evidence" value="ECO:0007669"/>
    <property type="project" value="TreeGrafter"/>
</dbReference>
<evidence type="ECO:0000256" key="1">
    <source>
        <dbReference type="ARBA" id="ARBA00000185"/>
    </source>
</evidence>
<dbReference type="GO" id="GO:0006265">
    <property type="term" value="P:DNA topological change"/>
    <property type="evidence" value="ECO:0007669"/>
    <property type="project" value="InterPro"/>
</dbReference>
<evidence type="ECO:0000256" key="6">
    <source>
        <dbReference type="PROSITE-ProRule" id="PRU01384"/>
    </source>
</evidence>
<organism evidence="8">
    <name type="scientific">Escherichia coli</name>
    <dbReference type="NCBI Taxonomy" id="562"/>
    <lineage>
        <taxon>Bacteria</taxon>
        <taxon>Pseudomonadati</taxon>
        <taxon>Pseudomonadota</taxon>
        <taxon>Gammaproteobacteria</taxon>
        <taxon>Enterobacterales</taxon>
        <taxon>Enterobacteriaceae</taxon>
        <taxon>Escherichia</taxon>
    </lineage>
</organism>
<dbReference type="InterPro" id="IPR002205">
    <property type="entry name" value="Topo_IIA_dom_A"/>
</dbReference>
<dbReference type="GO" id="GO:0003677">
    <property type="term" value="F:DNA binding"/>
    <property type="evidence" value="ECO:0007669"/>
    <property type="project" value="UniProtKB-UniRule"/>
</dbReference>
<dbReference type="SUPFAM" id="SSF56719">
    <property type="entry name" value="Type II DNA topoisomerase"/>
    <property type="match status" value="1"/>
</dbReference>
<dbReference type="AlphaFoldDB" id="A0A6D1AD99"/>
<dbReference type="InterPro" id="IPR050220">
    <property type="entry name" value="Type_II_DNA_Topoisomerases"/>
</dbReference>
<keyword evidence="5" id="KW-0413">Isomerase</keyword>
<evidence type="ECO:0000259" key="7">
    <source>
        <dbReference type="PROSITE" id="PS52040"/>
    </source>
</evidence>
<dbReference type="EMBL" id="JAAHTE010000946">
    <property type="protein sequence ID" value="NEU03177.1"/>
    <property type="molecule type" value="Genomic_DNA"/>
</dbReference>